<keyword evidence="5" id="KW-0378">Hydrolase</keyword>
<evidence type="ECO:0000256" key="3">
    <source>
        <dbReference type="ARBA" id="ARBA00022722"/>
    </source>
</evidence>
<keyword evidence="2" id="KW-1277">Toxin-antitoxin system</keyword>
<dbReference type="EMBL" id="VWOJ01000002">
    <property type="protein sequence ID" value="KAA5803725.1"/>
    <property type="molecule type" value="Genomic_DNA"/>
</dbReference>
<dbReference type="Proteomes" id="UP000325122">
    <property type="component" value="Unassembled WGS sequence"/>
</dbReference>
<reference evidence="6 7" key="1">
    <citation type="submission" date="2019-09" db="EMBL/GenBank/DDBJ databases">
        <authorList>
            <person name="Kevbrin V."/>
            <person name="Grouzdev D.S."/>
        </authorList>
    </citation>
    <scope>NUCLEOTIDE SEQUENCE [LARGE SCALE GENOMIC DNA]</scope>
    <source>
        <strain evidence="6 7">G-192</strain>
    </source>
</reference>
<accession>A0A5M6ZI06</accession>
<organism evidence="6 7">
    <name type="scientific">Alkalicaulis satelles</name>
    <dbReference type="NCBI Taxonomy" id="2609175"/>
    <lineage>
        <taxon>Bacteria</taxon>
        <taxon>Pseudomonadati</taxon>
        <taxon>Pseudomonadota</taxon>
        <taxon>Alphaproteobacteria</taxon>
        <taxon>Maricaulales</taxon>
        <taxon>Maricaulaceae</taxon>
        <taxon>Alkalicaulis</taxon>
    </lineage>
</organism>
<sequence>MSGMLWMHDQDWRPFIADMITYGQHARAHANGLDEAGFKADLKTQHAVARCVEIIGEAAKHVPEAVRERAPDTPWRDIIGARNVLAHAYARVDPAILWALVNRELAVMERSLSALLDKAPKPDAGSDSR</sequence>
<proteinExistence type="predicted"/>
<evidence type="ECO:0000256" key="5">
    <source>
        <dbReference type="ARBA" id="ARBA00022801"/>
    </source>
</evidence>
<dbReference type="PANTHER" id="PTHR34139:SF1">
    <property type="entry name" value="RNASE MJ1380-RELATED"/>
    <property type="match status" value="1"/>
</dbReference>
<keyword evidence="3" id="KW-0540">Nuclease</keyword>
<dbReference type="InterPro" id="IPR051813">
    <property type="entry name" value="HepT_RNase_toxin"/>
</dbReference>
<evidence type="ECO:0000256" key="4">
    <source>
        <dbReference type="ARBA" id="ARBA00022741"/>
    </source>
</evidence>
<dbReference type="GO" id="GO:0110001">
    <property type="term" value="C:toxin-antitoxin complex"/>
    <property type="evidence" value="ECO:0007669"/>
    <property type="project" value="InterPro"/>
</dbReference>
<protein>
    <submittedName>
        <fullName evidence="6">DUF86 domain-containing protein</fullName>
    </submittedName>
</protein>
<evidence type="ECO:0000313" key="7">
    <source>
        <dbReference type="Proteomes" id="UP000325122"/>
    </source>
</evidence>
<keyword evidence="4" id="KW-0547">Nucleotide-binding</keyword>
<keyword evidence="7" id="KW-1185">Reference proteome</keyword>
<keyword evidence="1" id="KW-0597">Phosphoprotein</keyword>
<dbReference type="Pfam" id="PF01934">
    <property type="entry name" value="HepT-like"/>
    <property type="match status" value="1"/>
</dbReference>
<name>A0A5M6ZI06_9PROT</name>
<dbReference type="AlphaFoldDB" id="A0A5M6ZI06"/>
<dbReference type="GO" id="GO:0016787">
    <property type="term" value="F:hydrolase activity"/>
    <property type="evidence" value="ECO:0007669"/>
    <property type="project" value="UniProtKB-KW"/>
</dbReference>
<comment type="caution">
    <text evidence="6">The sequence shown here is derived from an EMBL/GenBank/DDBJ whole genome shotgun (WGS) entry which is preliminary data.</text>
</comment>
<dbReference type="PANTHER" id="PTHR34139">
    <property type="entry name" value="UPF0331 PROTEIN MJ0127"/>
    <property type="match status" value="1"/>
</dbReference>
<evidence type="ECO:0000313" key="6">
    <source>
        <dbReference type="EMBL" id="KAA5803725.1"/>
    </source>
</evidence>
<evidence type="ECO:0000256" key="2">
    <source>
        <dbReference type="ARBA" id="ARBA00022649"/>
    </source>
</evidence>
<evidence type="ECO:0000256" key="1">
    <source>
        <dbReference type="ARBA" id="ARBA00022553"/>
    </source>
</evidence>
<dbReference type="InterPro" id="IPR008201">
    <property type="entry name" value="HepT-like"/>
</dbReference>
<dbReference type="GO" id="GO:0000166">
    <property type="term" value="F:nucleotide binding"/>
    <property type="evidence" value="ECO:0007669"/>
    <property type="project" value="UniProtKB-KW"/>
</dbReference>
<gene>
    <name evidence="6" type="ORF">F1654_07945</name>
</gene>
<dbReference type="GO" id="GO:0004540">
    <property type="term" value="F:RNA nuclease activity"/>
    <property type="evidence" value="ECO:0007669"/>
    <property type="project" value="InterPro"/>
</dbReference>